<dbReference type="Proteomes" id="UP001255856">
    <property type="component" value="Unassembled WGS sequence"/>
</dbReference>
<dbReference type="AlphaFoldDB" id="A0AAD9IDT6"/>
<dbReference type="EMBL" id="JASFZW010000026">
    <property type="protein sequence ID" value="KAK2075521.1"/>
    <property type="molecule type" value="Genomic_DNA"/>
</dbReference>
<reference evidence="1" key="1">
    <citation type="submission" date="2021-01" db="EMBL/GenBank/DDBJ databases">
        <authorList>
            <person name="Eckstrom K.M.E."/>
        </authorList>
    </citation>
    <scope>NUCLEOTIDE SEQUENCE</scope>
    <source>
        <strain evidence="1">UVCC 0001</strain>
    </source>
</reference>
<sequence>MTLAFTRFPTEGASVYVGEATSDDPTNILYESSFVIPPNSDVTPIVYVGYADDVSTRKEVTESVAVRVTAAEANVRNGVAYAKGSVSSLQPSRRYTLIMTCNTPTKVVWSKDFVAGGATQAFNYAAAPATCTSTRYIIVKTSDGLQGGYKTAPTT</sequence>
<evidence type="ECO:0000313" key="1">
    <source>
        <dbReference type="EMBL" id="KAK2075521.1"/>
    </source>
</evidence>
<comment type="caution">
    <text evidence="1">The sequence shown here is derived from an EMBL/GenBank/DDBJ whole genome shotgun (WGS) entry which is preliminary data.</text>
</comment>
<organism evidence="1 2">
    <name type="scientific">Prototheca wickerhamii</name>
    <dbReference type="NCBI Taxonomy" id="3111"/>
    <lineage>
        <taxon>Eukaryota</taxon>
        <taxon>Viridiplantae</taxon>
        <taxon>Chlorophyta</taxon>
        <taxon>core chlorophytes</taxon>
        <taxon>Trebouxiophyceae</taxon>
        <taxon>Chlorellales</taxon>
        <taxon>Chlorellaceae</taxon>
        <taxon>Prototheca</taxon>
    </lineage>
</organism>
<gene>
    <name evidence="1" type="ORF">QBZ16_002547</name>
</gene>
<keyword evidence="2" id="KW-1185">Reference proteome</keyword>
<name>A0AAD9IDT6_PROWI</name>
<proteinExistence type="predicted"/>
<protein>
    <submittedName>
        <fullName evidence="1">Uncharacterized protein</fullName>
    </submittedName>
</protein>
<evidence type="ECO:0000313" key="2">
    <source>
        <dbReference type="Proteomes" id="UP001255856"/>
    </source>
</evidence>
<accession>A0AAD9IDT6</accession>